<dbReference type="STRING" id="195883.A0A482XVP4"/>
<dbReference type="InParanoid" id="A0A482XVP4"/>
<keyword evidence="4 6" id="KW-0732">Signal</keyword>
<evidence type="ECO:0000256" key="4">
    <source>
        <dbReference type="ARBA" id="ARBA00022729"/>
    </source>
</evidence>
<keyword evidence="8" id="KW-1185">Reference proteome</keyword>
<proteinExistence type="inferred from homology"/>
<sequence>MARIIAVLVSLMAFCAVARTEDMKKVAVTVYYESLCPDSMKFVVEQLYPTWMTLSQYMDLTLVPFGRANNDFNGSDASVGLRMEMLLKVASHATKLLLSVASTVAFRSIVVLLKVLSLGSTLFFWTGVKQLSCASSIGMTDYTPIEKCVTDESDMLFVAMGNKTMELKPKLESVPAIAFKNEYKPSEQSKYRSDFKMAVCNMIMGDKPAACKGAKGSAGNLVPEFAVSVSLAVISTILSRM</sequence>
<dbReference type="GO" id="GO:0016671">
    <property type="term" value="F:oxidoreductase activity, acting on a sulfur group of donors, disulfide as acceptor"/>
    <property type="evidence" value="ECO:0007669"/>
    <property type="project" value="InterPro"/>
</dbReference>
<dbReference type="InterPro" id="IPR004911">
    <property type="entry name" value="Interferon-induced_GILT"/>
</dbReference>
<evidence type="ECO:0000256" key="3">
    <source>
        <dbReference type="ARBA" id="ARBA00022525"/>
    </source>
</evidence>
<dbReference type="PANTHER" id="PTHR13234:SF8">
    <property type="entry name" value="GAMMA-INTERFERON-INDUCIBLE LYSOSOMAL THIOL REDUCTASE"/>
    <property type="match status" value="1"/>
</dbReference>
<evidence type="ECO:0000256" key="5">
    <source>
        <dbReference type="ARBA" id="ARBA00023180"/>
    </source>
</evidence>
<keyword evidence="5" id="KW-0325">Glycoprotein</keyword>
<evidence type="ECO:0000313" key="7">
    <source>
        <dbReference type="EMBL" id="RZF49218.1"/>
    </source>
</evidence>
<dbReference type="EMBL" id="QKKF02000247">
    <property type="protein sequence ID" value="RZF49218.1"/>
    <property type="molecule type" value="Genomic_DNA"/>
</dbReference>
<feature type="signal peptide" evidence="6">
    <location>
        <begin position="1"/>
        <end position="20"/>
    </location>
</feature>
<dbReference type="PANTHER" id="PTHR13234">
    <property type="entry name" value="GAMMA-INTERFERON INDUCIBLE LYSOSOMAL THIOL REDUCTASE GILT"/>
    <property type="match status" value="1"/>
</dbReference>
<dbReference type="SMR" id="A0A482XVP4"/>
<comment type="subcellular location">
    <subcellularLocation>
        <location evidence="1">Secreted</location>
    </subcellularLocation>
</comment>
<gene>
    <name evidence="7" type="ORF">LSTR_LSTR010948</name>
</gene>
<dbReference type="Proteomes" id="UP000291343">
    <property type="component" value="Unassembled WGS sequence"/>
</dbReference>
<dbReference type="GO" id="GO:0005576">
    <property type="term" value="C:extracellular region"/>
    <property type="evidence" value="ECO:0007669"/>
    <property type="project" value="UniProtKB-SubCell"/>
</dbReference>
<evidence type="ECO:0000256" key="6">
    <source>
        <dbReference type="SAM" id="SignalP"/>
    </source>
</evidence>
<comment type="similarity">
    <text evidence="2">Belongs to the GILT family.</text>
</comment>
<name>A0A482XVP4_LAOST</name>
<evidence type="ECO:0000256" key="1">
    <source>
        <dbReference type="ARBA" id="ARBA00004613"/>
    </source>
</evidence>
<dbReference type="AlphaFoldDB" id="A0A482XVP4"/>
<dbReference type="OrthoDB" id="958254at2759"/>
<accession>A0A482XVP4</accession>
<keyword evidence="3" id="KW-0964">Secreted</keyword>
<comment type="caution">
    <text evidence="7">The sequence shown here is derived from an EMBL/GenBank/DDBJ whole genome shotgun (WGS) entry which is preliminary data.</text>
</comment>
<feature type="chain" id="PRO_5019717174" evidence="6">
    <location>
        <begin position="21"/>
        <end position="241"/>
    </location>
</feature>
<evidence type="ECO:0000313" key="8">
    <source>
        <dbReference type="Proteomes" id="UP000291343"/>
    </source>
</evidence>
<protein>
    <submittedName>
        <fullName evidence="7">Uncharacterized protein</fullName>
    </submittedName>
</protein>
<reference evidence="7 8" key="1">
    <citation type="journal article" date="2017" name="Gigascience">
        <title>Genome sequence of the small brown planthopper, Laodelphax striatellus.</title>
        <authorList>
            <person name="Zhu J."/>
            <person name="Jiang F."/>
            <person name="Wang X."/>
            <person name="Yang P."/>
            <person name="Bao Y."/>
            <person name="Zhao W."/>
            <person name="Wang W."/>
            <person name="Lu H."/>
            <person name="Wang Q."/>
            <person name="Cui N."/>
            <person name="Li J."/>
            <person name="Chen X."/>
            <person name="Luo L."/>
            <person name="Yu J."/>
            <person name="Kang L."/>
            <person name="Cui F."/>
        </authorList>
    </citation>
    <scope>NUCLEOTIDE SEQUENCE [LARGE SCALE GENOMIC DNA]</scope>
    <source>
        <strain evidence="7">Lst14</strain>
    </source>
</reference>
<organism evidence="7 8">
    <name type="scientific">Laodelphax striatellus</name>
    <name type="common">Small brown planthopper</name>
    <name type="synonym">Delphax striatella</name>
    <dbReference type="NCBI Taxonomy" id="195883"/>
    <lineage>
        <taxon>Eukaryota</taxon>
        <taxon>Metazoa</taxon>
        <taxon>Ecdysozoa</taxon>
        <taxon>Arthropoda</taxon>
        <taxon>Hexapoda</taxon>
        <taxon>Insecta</taxon>
        <taxon>Pterygota</taxon>
        <taxon>Neoptera</taxon>
        <taxon>Paraneoptera</taxon>
        <taxon>Hemiptera</taxon>
        <taxon>Auchenorrhyncha</taxon>
        <taxon>Fulgoroidea</taxon>
        <taxon>Delphacidae</taxon>
        <taxon>Criomorphinae</taxon>
        <taxon>Laodelphax</taxon>
    </lineage>
</organism>
<evidence type="ECO:0000256" key="2">
    <source>
        <dbReference type="ARBA" id="ARBA00005679"/>
    </source>
</evidence>
<dbReference type="Pfam" id="PF03227">
    <property type="entry name" value="GILT"/>
    <property type="match status" value="1"/>
</dbReference>